<dbReference type="EMBL" id="JH598070">
    <property type="status" value="NOT_ANNOTATED_CDS"/>
    <property type="molecule type" value="Genomic_DNA"/>
</dbReference>
<reference evidence="2" key="1">
    <citation type="journal article" date="2010" name="Science">
        <title>Signatures of adaptation to obligate biotrophy in the Hyaloperonospora arabidopsidis genome.</title>
        <authorList>
            <person name="Baxter L."/>
            <person name="Tripathy S."/>
            <person name="Ishaque N."/>
            <person name="Boot N."/>
            <person name="Cabral A."/>
            <person name="Kemen E."/>
            <person name="Thines M."/>
            <person name="Ah-Fong A."/>
            <person name="Anderson R."/>
            <person name="Badejoko W."/>
            <person name="Bittner-Eddy P."/>
            <person name="Boore J.L."/>
            <person name="Chibucos M.C."/>
            <person name="Coates M."/>
            <person name="Dehal P."/>
            <person name="Delehaunty K."/>
            <person name="Dong S."/>
            <person name="Downton P."/>
            <person name="Dumas B."/>
            <person name="Fabro G."/>
            <person name="Fronick C."/>
            <person name="Fuerstenberg S.I."/>
            <person name="Fulton L."/>
            <person name="Gaulin E."/>
            <person name="Govers F."/>
            <person name="Hughes L."/>
            <person name="Humphray S."/>
            <person name="Jiang R.H."/>
            <person name="Judelson H."/>
            <person name="Kamoun S."/>
            <person name="Kyung K."/>
            <person name="Meijer H."/>
            <person name="Minx P."/>
            <person name="Morris P."/>
            <person name="Nelson J."/>
            <person name="Phuntumart V."/>
            <person name="Qutob D."/>
            <person name="Rehmany A."/>
            <person name="Rougon-Cardoso A."/>
            <person name="Ryden P."/>
            <person name="Torto-Alalibo T."/>
            <person name="Studholme D."/>
            <person name="Wang Y."/>
            <person name="Win J."/>
            <person name="Wood J."/>
            <person name="Clifton S.W."/>
            <person name="Rogers J."/>
            <person name="Van den Ackerveken G."/>
            <person name="Jones J.D."/>
            <person name="McDowell J.M."/>
            <person name="Beynon J."/>
            <person name="Tyler B.M."/>
        </authorList>
    </citation>
    <scope>NUCLEOTIDE SEQUENCE [LARGE SCALE GENOMIC DNA]</scope>
    <source>
        <strain evidence="2">Emoy2</strain>
    </source>
</reference>
<dbReference type="AlphaFoldDB" id="M4BAT3"/>
<evidence type="ECO:0000313" key="1">
    <source>
        <dbReference type="EnsemblProtists" id="HpaP803393"/>
    </source>
</evidence>
<name>M4BAT3_HYAAE</name>
<accession>M4BAT3</accession>
<dbReference type="HOGENOM" id="CLU_2390709_0_0_1"/>
<dbReference type="VEuPathDB" id="FungiDB:HpaG803393"/>
<protein>
    <submittedName>
        <fullName evidence="1">Uncharacterized protein</fullName>
    </submittedName>
</protein>
<dbReference type="InParanoid" id="M4BAT3"/>
<keyword evidence="2" id="KW-1185">Reference proteome</keyword>
<dbReference type="EnsemblProtists" id="HpaT803393">
    <property type="protein sequence ID" value="HpaP803393"/>
    <property type="gene ID" value="HpaG803393"/>
</dbReference>
<proteinExistence type="predicted"/>
<sequence>MLPYRIVLTVVLYVYHNRTTSPLWRSYYDRYPLTVTDRVRYYRLAYVIQKYALSVTLIPFCVYHTSVPGYHNHLCNPVTTRKRAIMKICFGSMF</sequence>
<dbReference type="Proteomes" id="UP000011713">
    <property type="component" value="Unassembled WGS sequence"/>
</dbReference>
<organism evidence="1 2">
    <name type="scientific">Hyaloperonospora arabidopsidis (strain Emoy2)</name>
    <name type="common">Downy mildew agent</name>
    <name type="synonym">Peronospora arabidopsidis</name>
    <dbReference type="NCBI Taxonomy" id="559515"/>
    <lineage>
        <taxon>Eukaryota</taxon>
        <taxon>Sar</taxon>
        <taxon>Stramenopiles</taxon>
        <taxon>Oomycota</taxon>
        <taxon>Peronosporomycetes</taxon>
        <taxon>Peronosporales</taxon>
        <taxon>Peronosporaceae</taxon>
        <taxon>Hyaloperonospora</taxon>
    </lineage>
</organism>
<evidence type="ECO:0000313" key="2">
    <source>
        <dbReference type="Proteomes" id="UP000011713"/>
    </source>
</evidence>
<reference evidence="1" key="2">
    <citation type="submission" date="2015-06" db="UniProtKB">
        <authorList>
            <consortium name="EnsemblProtists"/>
        </authorList>
    </citation>
    <scope>IDENTIFICATION</scope>
    <source>
        <strain evidence="1">Emoy2</strain>
    </source>
</reference>